<feature type="compositionally biased region" description="Polar residues" evidence="1">
    <location>
        <begin position="1"/>
        <end position="16"/>
    </location>
</feature>
<evidence type="ECO:0000313" key="2">
    <source>
        <dbReference type="EMBL" id="KAL3778310.1"/>
    </source>
</evidence>
<evidence type="ECO:0000256" key="1">
    <source>
        <dbReference type="SAM" id="MobiDB-lite"/>
    </source>
</evidence>
<organism evidence="2 3">
    <name type="scientific">Cyclotella atomus</name>
    <dbReference type="NCBI Taxonomy" id="382360"/>
    <lineage>
        <taxon>Eukaryota</taxon>
        <taxon>Sar</taxon>
        <taxon>Stramenopiles</taxon>
        <taxon>Ochrophyta</taxon>
        <taxon>Bacillariophyta</taxon>
        <taxon>Coscinodiscophyceae</taxon>
        <taxon>Thalassiosirophycidae</taxon>
        <taxon>Stephanodiscales</taxon>
        <taxon>Stephanodiscaceae</taxon>
        <taxon>Cyclotella</taxon>
    </lineage>
</organism>
<protein>
    <recommendedName>
        <fullName evidence="4">Ribosome biogenesis protein SLX9</fullName>
    </recommendedName>
</protein>
<dbReference type="EMBL" id="JALLPJ020000993">
    <property type="protein sequence ID" value="KAL3778310.1"/>
    <property type="molecule type" value="Genomic_DNA"/>
</dbReference>
<feature type="compositionally biased region" description="Polar residues" evidence="1">
    <location>
        <begin position="59"/>
        <end position="77"/>
    </location>
</feature>
<evidence type="ECO:0008006" key="4">
    <source>
        <dbReference type="Google" id="ProtNLM"/>
    </source>
</evidence>
<proteinExistence type="predicted"/>
<dbReference type="Proteomes" id="UP001530400">
    <property type="component" value="Unassembled WGS sequence"/>
</dbReference>
<dbReference type="AlphaFoldDB" id="A0ABD3NQ56"/>
<name>A0ABD3NQ56_9STRA</name>
<evidence type="ECO:0000313" key="3">
    <source>
        <dbReference type="Proteomes" id="UP001530400"/>
    </source>
</evidence>
<accession>A0ABD3NQ56</accession>
<sequence>MASPTKSAASQHQQQKNLKKSKAGTGMKHNIKDMEKKARLQKLQDELLQKMPPGITGKHASTTTPERKQGITTPERQQVKTNAALAEHRDVTINLMVRTAAQGLQTVPEAPVTKARKSTLRKLKRVHGKCLMEDEGIRLIQQAEAAAVQMYIKINESLSAQKGEKFATI</sequence>
<feature type="region of interest" description="Disordered" evidence="1">
    <location>
        <begin position="50"/>
        <end position="77"/>
    </location>
</feature>
<reference evidence="2 3" key="1">
    <citation type="submission" date="2024-10" db="EMBL/GenBank/DDBJ databases">
        <title>Updated reference genomes for cyclostephanoid diatoms.</title>
        <authorList>
            <person name="Roberts W.R."/>
            <person name="Alverson A.J."/>
        </authorList>
    </citation>
    <scope>NUCLEOTIDE SEQUENCE [LARGE SCALE GENOMIC DNA]</scope>
    <source>
        <strain evidence="2 3">AJA010-31</strain>
    </source>
</reference>
<comment type="caution">
    <text evidence="2">The sequence shown here is derived from an EMBL/GenBank/DDBJ whole genome shotgun (WGS) entry which is preliminary data.</text>
</comment>
<keyword evidence="3" id="KW-1185">Reference proteome</keyword>
<gene>
    <name evidence="2" type="ORF">ACHAWO_003338</name>
</gene>
<feature type="region of interest" description="Disordered" evidence="1">
    <location>
        <begin position="1"/>
        <end position="29"/>
    </location>
</feature>